<gene>
    <name evidence="1" type="ORF">CAWG_02476</name>
</gene>
<dbReference type="OrthoDB" id="342900at2759"/>
<evidence type="ECO:0000313" key="2">
    <source>
        <dbReference type="Proteomes" id="UP000001429"/>
    </source>
</evidence>
<reference evidence="1 2" key="1">
    <citation type="journal article" date="2009" name="Nature">
        <title>Evolution of pathogenicity and sexual reproduction in eight Candida genomes.</title>
        <authorList>
            <person name="Butler G."/>
            <person name="Rasmussen M.D."/>
            <person name="Lin M.F."/>
            <person name="Santos M.A."/>
            <person name="Sakthikumar S."/>
            <person name="Munro C.A."/>
            <person name="Rheinbay E."/>
            <person name="Grabherr M."/>
            <person name="Forche A."/>
            <person name="Reedy J.L."/>
            <person name="Agrafioti I."/>
            <person name="Arnaud M.B."/>
            <person name="Bates S."/>
            <person name="Brown A.J."/>
            <person name="Brunke S."/>
            <person name="Costanzo M.C."/>
            <person name="Fitzpatrick D.A."/>
            <person name="de Groot P.W."/>
            <person name="Harris D."/>
            <person name="Hoyer L.L."/>
            <person name="Hube B."/>
            <person name="Klis F.M."/>
            <person name="Kodira C."/>
            <person name="Lennard N."/>
            <person name="Logue M.E."/>
            <person name="Martin R."/>
            <person name="Neiman A.M."/>
            <person name="Nikolaou E."/>
            <person name="Quail M.A."/>
            <person name="Quinn J."/>
            <person name="Santos M.C."/>
            <person name="Schmitzberger F.F."/>
            <person name="Sherlock G."/>
            <person name="Shah P."/>
            <person name="Silverstein K.A."/>
            <person name="Skrzypek M.S."/>
            <person name="Soll D."/>
            <person name="Staggs R."/>
            <person name="Stansfield I."/>
            <person name="Stumpf M.P."/>
            <person name="Sudbery P.E."/>
            <person name="Srikantha T."/>
            <person name="Zeng Q."/>
            <person name="Berman J."/>
            <person name="Berriman M."/>
            <person name="Heitman J."/>
            <person name="Gow N.A."/>
            <person name="Lorenz M.C."/>
            <person name="Birren B.W."/>
            <person name="Kellis M."/>
            <person name="Cuomo C.A."/>
        </authorList>
    </citation>
    <scope>NUCLEOTIDE SEQUENCE [LARGE SCALE GENOMIC DNA]</scope>
    <source>
        <strain evidence="1 2">WO-1</strain>
    </source>
</reference>
<feature type="non-terminal residue" evidence="1">
    <location>
        <position position="1"/>
    </location>
</feature>
<dbReference type="HOGENOM" id="CLU_2312708_0_0_1"/>
<proteinExistence type="predicted"/>
<dbReference type="Proteomes" id="UP000001429">
    <property type="component" value="Chromosome 3"/>
</dbReference>
<organism evidence="1 2">
    <name type="scientific">Candida albicans (strain WO-1)</name>
    <name type="common">Yeast</name>
    <dbReference type="NCBI Taxonomy" id="294748"/>
    <lineage>
        <taxon>Eukaryota</taxon>
        <taxon>Fungi</taxon>
        <taxon>Dikarya</taxon>
        <taxon>Ascomycota</taxon>
        <taxon>Saccharomycotina</taxon>
        <taxon>Pichiomycetes</taxon>
        <taxon>Debaryomycetaceae</taxon>
        <taxon>Candida/Lodderomyces clade</taxon>
        <taxon>Candida</taxon>
    </lineage>
</organism>
<dbReference type="PaxDb" id="5476-C4YPS4"/>
<protein>
    <submittedName>
        <fullName evidence="1">Uncharacterized protein</fullName>
    </submittedName>
</protein>
<dbReference type="AlphaFoldDB" id="C4YPS4"/>
<name>C4YPS4_CANAW</name>
<dbReference type="VEuPathDB" id="FungiDB:CAWG_02476"/>
<dbReference type="InterPro" id="IPR016024">
    <property type="entry name" value="ARM-type_fold"/>
</dbReference>
<keyword evidence="2" id="KW-1185">Reference proteome</keyword>
<sequence>KEKEKEKDTIATINTNSSLLTKKNITELIPILIELITSATTKGKSKSNIDIKVLSLKNLKLIIEKFDDIINKQKLLNDLLPALDDKKRVVRKLTIDLRQSLYDSK</sequence>
<dbReference type="SUPFAM" id="SSF48371">
    <property type="entry name" value="ARM repeat"/>
    <property type="match status" value="1"/>
</dbReference>
<accession>C4YPS4</accession>
<dbReference type="EMBL" id="CM000310">
    <property type="protein sequence ID" value="EEQ44213.1"/>
    <property type="molecule type" value="Genomic_DNA"/>
</dbReference>
<evidence type="ECO:0000313" key="1">
    <source>
        <dbReference type="EMBL" id="EEQ44213.1"/>
    </source>
</evidence>